<protein>
    <submittedName>
        <fullName evidence="4">Transcriptional regulator</fullName>
    </submittedName>
</protein>
<dbReference type="InterPro" id="IPR000792">
    <property type="entry name" value="Tscrpt_reg_LuxR_C"/>
</dbReference>
<keyword evidence="5" id="KW-1185">Reference proteome</keyword>
<dbReference type="PROSITE" id="PS50043">
    <property type="entry name" value="HTH_LUXR_2"/>
    <property type="match status" value="1"/>
</dbReference>
<dbReference type="Gene3D" id="1.10.10.10">
    <property type="entry name" value="Winged helix-like DNA-binding domain superfamily/Winged helix DNA-binding domain"/>
    <property type="match status" value="1"/>
</dbReference>
<dbReference type="SUPFAM" id="SSF46894">
    <property type="entry name" value="C-terminal effector domain of the bipartite response regulators"/>
    <property type="match status" value="1"/>
</dbReference>
<dbReference type="GO" id="GO:0005737">
    <property type="term" value="C:cytoplasm"/>
    <property type="evidence" value="ECO:0007669"/>
    <property type="project" value="TreeGrafter"/>
</dbReference>
<dbReference type="PRINTS" id="PR00038">
    <property type="entry name" value="HTHLUXR"/>
</dbReference>
<dbReference type="GO" id="GO:0004016">
    <property type="term" value="F:adenylate cyclase activity"/>
    <property type="evidence" value="ECO:0007669"/>
    <property type="project" value="TreeGrafter"/>
</dbReference>
<keyword evidence="2" id="KW-0067">ATP-binding</keyword>
<feature type="domain" description="HTH luxR-type" evidence="3">
    <location>
        <begin position="843"/>
        <end position="908"/>
    </location>
</feature>
<reference evidence="4 5" key="1">
    <citation type="submission" date="2018-11" db="EMBL/GenBank/DDBJ databases">
        <title>Draft genome sequence of Cellulomonas takizawaensis strain TKZ-21.</title>
        <authorList>
            <person name="Yamamura H."/>
            <person name="Hayashi T."/>
            <person name="Hamada M."/>
            <person name="Serisawa Y."/>
            <person name="Matsuyama K."/>
            <person name="Nakagawa Y."/>
            <person name="Otoguro M."/>
            <person name="Yanagida F."/>
            <person name="Hayakawa M."/>
        </authorList>
    </citation>
    <scope>NUCLEOTIDE SEQUENCE [LARGE SCALE GENOMIC DNA]</scope>
    <source>
        <strain evidence="4 5">TKZ-21</strain>
    </source>
</reference>
<dbReference type="InterPro" id="IPR011990">
    <property type="entry name" value="TPR-like_helical_dom_sf"/>
</dbReference>
<dbReference type="InterPro" id="IPR016032">
    <property type="entry name" value="Sig_transdc_resp-reg_C-effctor"/>
</dbReference>
<dbReference type="GO" id="GO:0006355">
    <property type="term" value="P:regulation of DNA-templated transcription"/>
    <property type="evidence" value="ECO:0007669"/>
    <property type="project" value="InterPro"/>
</dbReference>
<evidence type="ECO:0000256" key="1">
    <source>
        <dbReference type="ARBA" id="ARBA00022741"/>
    </source>
</evidence>
<dbReference type="GO" id="GO:0005524">
    <property type="term" value="F:ATP binding"/>
    <property type="evidence" value="ECO:0007669"/>
    <property type="project" value="UniProtKB-KW"/>
</dbReference>
<dbReference type="GO" id="GO:0003677">
    <property type="term" value="F:DNA binding"/>
    <property type="evidence" value="ECO:0007669"/>
    <property type="project" value="InterPro"/>
</dbReference>
<dbReference type="InterPro" id="IPR041664">
    <property type="entry name" value="AAA_16"/>
</dbReference>
<dbReference type="CDD" id="cd06170">
    <property type="entry name" value="LuxR_C_like"/>
    <property type="match status" value="1"/>
</dbReference>
<evidence type="ECO:0000259" key="3">
    <source>
        <dbReference type="PROSITE" id="PS50043"/>
    </source>
</evidence>
<evidence type="ECO:0000313" key="4">
    <source>
        <dbReference type="EMBL" id="GCD20967.1"/>
    </source>
</evidence>
<comment type="caution">
    <text evidence="4">The sequence shown here is derived from an EMBL/GenBank/DDBJ whole genome shotgun (WGS) entry which is preliminary data.</text>
</comment>
<dbReference type="Proteomes" id="UP000288246">
    <property type="component" value="Unassembled WGS sequence"/>
</dbReference>
<keyword evidence="1" id="KW-0547">Nucleotide-binding</keyword>
<dbReference type="EMBL" id="BHYL01000213">
    <property type="protein sequence ID" value="GCD20967.1"/>
    <property type="molecule type" value="Genomic_DNA"/>
</dbReference>
<name>A0A401V221_9CELL</name>
<dbReference type="PANTHER" id="PTHR16305">
    <property type="entry name" value="TESTICULAR SOLUBLE ADENYLYL CYCLASE"/>
    <property type="match status" value="1"/>
</dbReference>
<dbReference type="AlphaFoldDB" id="A0A401V221"/>
<dbReference type="SUPFAM" id="SSF48452">
    <property type="entry name" value="TPR-like"/>
    <property type="match status" value="1"/>
</dbReference>
<dbReference type="SUPFAM" id="SSF52540">
    <property type="entry name" value="P-loop containing nucleoside triphosphate hydrolases"/>
    <property type="match status" value="1"/>
</dbReference>
<evidence type="ECO:0000256" key="2">
    <source>
        <dbReference type="ARBA" id="ARBA00022840"/>
    </source>
</evidence>
<dbReference type="SMART" id="SM00421">
    <property type="entry name" value="HTH_LUXR"/>
    <property type="match status" value="1"/>
</dbReference>
<accession>A0A401V221</accession>
<dbReference type="InterPro" id="IPR027417">
    <property type="entry name" value="P-loop_NTPase"/>
</dbReference>
<dbReference type="InterPro" id="IPR036388">
    <property type="entry name" value="WH-like_DNA-bd_sf"/>
</dbReference>
<dbReference type="Pfam" id="PF13191">
    <property type="entry name" value="AAA_16"/>
    <property type="match status" value="1"/>
</dbReference>
<dbReference type="Gene3D" id="1.25.40.10">
    <property type="entry name" value="Tetratricopeptide repeat domain"/>
    <property type="match status" value="1"/>
</dbReference>
<dbReference type="OrthoDB" id="483at2"/>
<organism evidence="4 5">
    <name type="scientific">Cellulomonas algicola</name>
    <dbReference type="NCBI Taxonomy" id="2071633"/>
    <lineage>
        <taxon>Bacteria</taxon>
        <taxon>Bacillati</taxon>
        <taxon>Actinomycetota</taxon>
        <taxon>Actinomycetes</taxon>
        <taxon>Micrococcales</taxon>
        <taxon>Cellulomonadaceae</taxon>
        <taxon>Cellulomonas</taxon>
    </lineage>
</organism>
<dbReference type="RefSeq" id="WP_124343472.1">
    <property type="nucleotide sequence ID" value="NZ_BHYL01000213.1"/>
</dbReference>
<dbReference type="Pfam" id="PF00196">
    <property type="entry name" value="GerE"/>
    <property type="match status" value="1"/>
</dbReference>
<proteinExistence type="predicted"/>
<sequence>MLVGREHERQVIRSLAAGARVGRGGTLVVVGEAGIGKSALLHDAADDAAAHGMTTLRAQGVVGERDVPFGGLLQLLRPVLDHLDGLPAPQADALGAALALRPGSASERFAVGAGVLGLLSRAAEDAPLALVVDDAHLLDAPTAHALTFAARRLTADPVVVLLAIRAGQPSTVMEAGLPTMTLTGLPDDDADALLRSVGRRLPLPERERLLVATGGNPLALLELPDDSTLGALPDGAPIPVPASLARAFAARADALSPAARTALLVASAAAGEPVATAAACLHLGVDVADLDGAATAGLVTVDAGRVAFRHDLVRSAVWTEASPAERREVHRALAAVVPPGDLDRRAWHLDEATTTPDEAVAAVLDAAATAARDRGAHAVAAAGFERAATLTPDAADRARRLVMAAESAWRAGQAEFALDLLAASSALPRTPDLVLRAAALEGAVTARTGSVERARDVLVAAGATAQDPDVAVPLLAEGVLAAQFAGDMATAADAGRRIEGLLPDLRTDRARWLGSMAVGVADILTGTGGPDRLHDATAHVADDPALLEDPALAPWLVIGPLYLREEGTARAVIPTVVAHLRRRADLGVLPMLLFYVARDQATTDRWNDAAATYTEGVGLAREAGQASDLAAGLAGLAWLEARQGAVDACRAHAAEALDLATSLHLGFFRAWAMAALGDLALGTGDAQEALDTYLRLVALLVELGFGDVDVSPAADMVDALVRLDRVADAVPVADDLARRAQEKGQPWSVARAARARGLVAADAEVDTWFGAALAAHARTPDVFETARTQLAYGSRLRRARRRTDARTHLREALTTFDALGAAPWADQAVAELRATGATAHRRDVTGLDHLTPQELQVARTLAAGRTTREAAAALFLSPKTIEYHLRNVYTKLGVRTRADLATALADRA</sequence>
<evidence type="ECO:0000313" key="5">
    <source>
        <dbReference type="Proteomes" id="UP000288246"/>
    </source>
</evidence>
<gene>
    <name evidence="4" type="ORF">CTKZ_25290</name>
</gene>
<dbReference type="PANTHER" id="PTHR16305:SF35">
    <property type="entry name" value="TRANSCRIPTIONAL ACTIVATOR DOMAIN"/>
    <property type="match status" value="1"/>
</dbReference>